<keyword evidence="4" id="KW-0548">Nucleotidyltransferase</keyword>
<dbReference type="Gene3D" id="6.20.50.80">
    <property type="match status" value="1"/>
</dbReference>
<dbReference type="GO" id="GO:0003899">
    <property type="term" value="F:DNA-directed RNA polymerase activity"/>
    <property type="evidence" value="ECO:0007669"/>
    <property type="project" value="UniProtKB-EC"/>
</dbReference>
<dbReference type="InterPro" id="IPR007066">
    <property type="entry name" value="RNA_pol_Rpb1_3"/>
</dbReference>
<keyword evidence="7" id="KW-0804">Transcription</keyword>
<evidence type="ECO:0000256" key="4">
    <source>
        <dbReference type="ARBA" id="ARBA00022695"/>
    </source>
</evidence>
<dbReference type="Pfam" id="PF04983">
    <property type="entry name" value="RNA_pol_Rpb1_3"/>
    <property type="match status" value="1"/>
</dbReference>
<protein>
    <recommendedName>
        <fullName evidence="1">DNA-directed RNA polymerase</fullName>
        <ecNumber evidence="1">2.7.7.6</ecNumber>
    </recommendedName>
</protein>
<evidence type="ECO:0000256" key="2">
    <source>
        <dbReference type="ARBA" id="ARBA00022478"/>
    </source>
</evidence>
<dbReference type="InterPro" id="IPR042102">
    <property type="entry name" value="RNA_pol_Rpb1_3_sf"/>
</dbReference>
<evidence type="ECO:0000256" key="5">
    <source>
        <dbReference type="ARBA" id="ARBA00022723"/>
    </source>
</evidence>
<sequence>MPDLEMQPIELWTGKQVFSVLVRPNAQMPVFLNLAVREKNYTGHERNGFYSVLLRDYDAHTAASCMNRLAKFSARWIGNHGFSIGIDDIQPREILYEQMSSKIKDGYKKCNELILSSSAETLEQKIIKELEDIRSSVGNVCMKELHWRNSPLIMSQCGSKGSPLNISQMVACVGQQLVHGKRAPNGFIDRSLPHFPINSETPAAKGFVGSSFSTGLTPTVFFFHTMSGREGLIDSAVKIPETGYISRNLMKGLEDLAVYYDQTVRNASGGIVQFLYGDDGMDPAKMEGKDGVPLNFDQLFMNVMATCPLQNQAVLSPSEILKFTDERLSRFDMSPEGGFTCRFKDLLEDFVKERAKISGISAKQLKVFLETCISRYKLKKIEAGTAVGALGAQSIAEPGRQMTFKTFHFAGVASMYITVGVPRIKEIIYAKKNISTPMITAFLCNDKAELSAHMVKNSIEKTVLGEVVDSIKEVLEADQPYVDVKLDMKRIGSLYMNISAKTVKQSILKHPKMKLEAQHVRVICNDKLRIEVPELDRSRLRYELHNIKSVLPKVVVKGIPTIERAVIEKKKKNEDNKEIDVYHLMVEGTNLLAVMGTPGIDGSKTTSNHVMEVQRTLGIEAARKIIISEIMSTMHCYGMSIDIRHVMLLADCMTYKESTVLKLASIGKSAEHIFNAAYSGKEDPIEGVCECIIMGIPMQLGSGMLKIRQRLDSIPEFKYPDPLISGVI</sequence>
<dbReference type="Gene3D" id="1.10.274.100">
    <property type="entry name" value="RNA polymerase Rpb1, domain 3"/>
    <property type="match status" value="1"/>
</dbReference>
<evidence type="ECO:0000256" key="1">
    <source>
        <dbReference type="ARBA" id="ARBA00012418"/>
    </source>
</evidence>
<dbReference type="GO" id="GO:0046872">
    <property type="term" value="F:metal ion binding"/>
    <property type="evidence" value="ECO:0007669"/>
    <property type="project" value="UniProtKB-KW"/>
</dbReference>
<keyword evidence="3" id="KW-0808">Transferase</keyword>
<evidence type="ECO:0000259" key="9">
    <source>
        <dbReference type="Pfam" id="PF04983"/>
    </source>
</evidence>
<evidence type="ECO:0000259" key="10">
    <source>
        <dbReference type="Pfam" id="PF04998"/>
    </source>
</evidence>
<proteinExistence type="predicted"/>
<feature type="domain" description="RNA polymerase Rpb1" evidence="11">
    <location>
        <begin position="107"/>
        <end position="208"/>
    </location>
</feature>
<dbReference type="InterPro" id="IPR007083">
    <property type="entry name" value="RNA_pol_Rpb1_4"/>
</dbReference>
<dbReference type="Gene3D" id="1.10.132.30">
    <property type="match status" value="1"/>
</dbReference>
<evidence type="ECO:0000256" key="6">
    <source>
        <dbReference type="ARBA" id="ARBA00022833"/>
    </source>
</evidence>
<accession>A0AAD6EWX1</accession>
<comment type="catalytic activity">
    <reaction evidence="8">
        <text>RNA(n) + a ribonucleoside 5'-triphosphate = RNA(n+1) + diphosphate</text>
        <dbReference type="Rhea" id="RHEA:21248"/>
        <dbReference type="Rhea" id="RHEA-COMP:14527"/>
        <dbReference type="Rhea" id="RHEA-COMP:17342"/>
        <dbReference type="ChEBI" id="CHEBI:33019"/>
        <dbReference type="ChEBI" id="CHEBI:61557"/>
        <dbReference type="ChEBI" id="CHEBI:140395"/>
        <dbReference type="EC" id="2.7.7.6"/>
    </reaction>
</comment>
<feature type="domain" description="RNA polymerase Rpb1" evidence="10">
    <location>
        <begin position="215"/>
        <end position="658"/>
    </location>
</feature>
<dbReference type="Gene3D" id="1.10.150.390">
    <property type="match status" value="1"/>
</dbReference>
<evidence type="ECO:0000313" key="12">
    <source>
        <dbReference type="EMBL" id="KAJ3704079.1"/>
    </source>
</evidence>
<dbReference type="AlphaFoldDB" id="A0AAD6EWX1"/>
<dbReference type="Gene3D" id="6.10.250.2940">
    <property type="match status" value="1"/>
</dbReference>
<feature type="domain" description="RNA polymerase Rpb1" evidence="9">
    <location>
        <begin position="8"/>
        <end position="89"/>
    </location>
</feature>
<evidence type="ECO:0000256" key="3">
    <source>
        <dbReference type="ARBA" id="ARBA00022679"/>
    </source>
</evidence>
<evidence type="ECO:0000256" key="8">
    <source>
        <dbReference type="ARBA" id="ARBA00048552"/>
    </source>
</evidence>
<keyword evidence="6" id="KW-0862">Zinc</keyword>
<dbReference type="PANTHER" id="PTHR48446:SF1">
    <property type="entry name" value="DNA-DIRECTED RNA POLYMERASE SUBUNIT BETA' N-TERMINAL SECTION"/>
    <property type="match status" value="1"/>
</dbReference>
<keyword evidence="2" id="KW-0240">DNA-directed RNA polymerase</keyword>
<organism evidence="12 13">
    <name type="scientific">Rhynchospora tenuis</name>
    <dbReference type="NCBI Taxonomy" id="198213"/>
    <lineage>
        <taxon>Eukaryota</taxon>
        <taxon>Viridiplantae</taxon>
        <taxon>Streptophyta</taxon>
        <taxon>Embryophyta</taxon>
        <taxon>Tracheophyta</taxon>
        <taxon>Spermatophyta</taxon>
        <taxon>Magnoliopsida</taxon>
        <taxon>Liliopsida</taxon>
        <taxon>Poales</taxon>
        <taxon>Cyperaceae</taxon>
        <taxon>Cyperoideae</taxon>
        <taxon>Rhynchosporeae</taxon>
        <taxon>Rhynchospora</taxon>
    </lineage>
</organism>
<dbReference type="EC" id="2.7.7.6" evidence="1"/>
<dbReference type="EMBL" id="JAMRDG010000001">
    <property type="protein sequence ID" value="KAJ3704079.1"/>
    <property type="molecule type" value="Genomic_DNA"/>
</dbReference>
<comment type="caution">
    <text evidence="12">The sequence shown here is derived from an EMBL/GenBank/DDBJ whole genome shotgun (WGS) entry which is preliminary data.</text>
</comment>
<reference evidence="12 13" key="1">
    <citation type="journal article" date="2022" name="Cell">
        <title>Repeat-based holocentromeres influence genome architecture and karyotype evolution.</title>
        <authorList>
            <person name="Hofstatter P.G."/>
            <person name="Thangavel G."/>
            <person name="Lux T."/>
            <person name="Neumann P."/>
            <person name="Vondrak T."/>
            <person name="Novak P."/>
            <person name="Zhang M."/>
            <person name="Costa L."/>
            <person name="Castellani M."/>
            <person name="Scott A."/>
            <person name="Toegelov H."/>
            <person name="Fuchs J."/>
            <person name="Mata-Sucre Y."/>
            <person name="Dias Y."/>
            <person name="Vanzela A.L.L."/>
            <person name="Huettel B."/>
            <person name="Almeida C.C.S."/>
            <person name="Simkova H."/>
            <person name="Souza G."/>
            <person name="Pedrosa-Harand A."/>
            <person name="Macas J."/>
            <person name="Mayer K.F.X."/>
            <person name="Houben A."/>
            <person name="Marques A."/>
        </authorList>
    </citation>
    <scope>NUCLEOTIDE SEQUENCE [LARGE SCALE GENOMIC DNA]</scope>
    <source>
        <strain evidence="12">RhyTen1mFocal</strain>
    </source>
</reference>
<keyword evidence="5" id="KW-0479">Metal-binding</keyword>
<dbReference type="InterPro" id="IPR015700">
    <property type="entry name" value="RPC1"/>
</dbReference>
<evidence type="ECO:0000256" key="7">
    <source>
        <dbReference type="ARBA" id="ARBA00023163"/>
    </source>
</evidence>
<dbReference type="GO" id="GO:0006351">
    <property type="term" value="P:DNA-templated transcription"/>
    <property type="evidence" value="ECO:0007669"/>
    <property type="project" value="InterPro"/>
</dbReference>
<dbReference type="GO" id="GO:0003677">
    <property type="term" value="F:DNA binding"/>
    <property type="evidence" value="ECO:0007669"/>
    <property type="project" value="InterPro"/>
</dbReference>
<keyword evidence="13" id="KW-1185">Reference proteome</keyword>
<gene>
    <name evidence="12" type="ORF">LUZ61_007784</name>
</gene>
<dbReference type="SUPFAM" id="SSF64484">
    <property type="entry name" value="beta and beta-prime subunits of DNA dependent RNA-polymerase"/>
    <property type="match status" value="1"/>
</dbReference>
<dbReference type="PANTHER" id="PTHR48446">
    <property type="entry name" value="DNA-DIRECTED RNA POLYMERASE SUBUNIT BETA' N-TERMINAL SECTION"/>
    <property type="match status" value="1"/>
</dbReference>
<evidence type="ECO:0000313" key="13">
    <source>
        <dbReference type="Proteomes" id="UP001210211"/>
    </source>
</evidence>
<dbReference type="InterPro" id="IPR038120">
    <property type="entry name" value="Rpb1_funnel_sf"/>
</dbReference>
<dbReference type="Pfam" id="PF04998">
    <property type="entry name" value="RNA_pol_Rpb1_5"/>
    <property type="match status" value="1"/>
</dbReference>
<dbReference type="InterPro" id="IPR007081">
    <property type="entry name" value="RNA_pol_Rpb1_5"/>
</dbReference>
<dbReference type="Pfam" id="PF05000">
    <property type="entry name" value="RNA_pol_Rpb1_4"/>
    <property type="match status" value="1"/>
</dbReference>
<evidence type="ECO:0000259" key="11">
    <source>
        <dbReference type="Pfam" id="PF05000"/>
    </source>
</evidence>
<name>A0AAD6EWX1_9POAL</name>
<dbReference type="Proteomes" id="UP001210211">
    <property type="component" value="Unassembled WGS sequence"/>
</dbReference>
<dbReference type="GO" id="GO:0000428">
    <property type="term" value="C:DNA-directed RNA polymerase complex"/>
    <property type="evidence" value="ECO:0007669"/>
    <property type="project" value="UniProtKB-KW"/>
</dbReference>